<keyword evidence="3" id="KW-1185">Reference proteome</keyword>
<feature type="region of interest" description="Disordered" evidence="1">
    <location>
        <begin position="805"/>
        <end position="831"/>
    </location>
</feature>
<proteinExistence type="predicted"/>
<dbReference type="Proteomes" id="UP000747542">
    <property type="component" value="Unassembled WGS sequence"/>
</dbReference>
<feature type="region of interest" description="Disordered" evidence="1">
    <location>
        <begin position="366"/>
        <end position="453"/>
    </location>
</feature>
<feature type="region of interest" description="Disordered" evidence="1">
    <location>
        <begin position="31"/>
        <end position="54"/>
    </location>
</feature>
<sequence length="880" mass="93587">MNLWLSRTSQSNDDCVLDFGCCDTAVPTIMEDSSSPQLQDGGELGQMASATPPSDQLLQTECEALDPLVSCPEDTSEQGSQLPKDPLQQWSTLPLQTPVTGVIPPAPSLQPDPLSLTEISCCQSDGITTPDIEKTPAIHEDAKILIPAPLEQALGKAPSPLGLQATLTLSPSLKPADVSEFQLENPAVVQSTSEKQSDRLSASTEKLTTITEDTNVKSTNLIPSLTEKSPAEKSSGAVDARTEEASITVATSEKNSENADCSGVLSSAGRVFEDKSTTLVPTPIEKAQVVTESTEKLKSEIASSSEKALLDCVNQLQKSSEVPVTSPQSCLSLDAAQVQEPQLLKPSSCASEGGILSFLDAGKQPASLPITSPDQSSPVPTVITDQTSSPHPSSKNSSPPSSVTPVEKVGLPYSTSGQDSSLQFDSSGVLSKEDGLPQGGSISSSSQDVRVCSSVESGNQDHLNDAVDGCESNKRTDSTLNIGLEGEGFSCGNRILDDSSEVVNSEQEMQIDEPDDCWNDVDSSREAAMETMPLIVDTHTLRQDDVDQGHSTVNSNSEVNSNFVCPSVLPTPQTGVSNVNTVPLLESEPLQPVTIGSSLQPLQEVQEASVLDDPSFAAELTLMDSSADEADSIGGLVINSVIGAADGVVDFHPDEDMETDRELTDISASAPQIVGGACDNDSSDETGPSAKRMRFENGIGDLDDKLQGAKKVVFKVTPVKSGDELWDSHKLHQVLLTNGTILLRLHASADSVDMFEPDSNDKENEKVDFTGILCEAKEEDHDHILGLANLEPDADVYDPLAIGSTHAADHTSPPHYIRPFPHSRGRSTALQPAMSRPGFRHLQSPPHPHYYMKHEVLGLPPPLEFEEPQLGSTDWSGRNP</sequence>
<feature type="compositionally biased region" description="Low complexity" evidence="1">
    <location>
        <begin position="441"/>
        <end position="453"/>
    </location>
</feature>
<name>A0A8J5K6B1_HOMAM</name>
<feature type="compositionally biased region" description="Low complexity" evidence="1">
    <location>
        <begin position="388"/>
        <end position="401"/>
    </location>
</feature>
<comment type="caution">
    <text evidence="2">The sequence shown here is derived from an EMBL/GenBank/DDBJ whole genome shotgun (WGS) entry which is preliminary data.</text>
</comment>
<feature type="compositionally biased region" description="Polar residues" evidence="1">
    <location>
        <begin position="369"/>
        <end position="387"/>
    </location>
</feature>
<protein>
    <submittedName>
        <fullName evidence="2">Uncharacterized protein</fullName>
    </submittedName>
</protein>
<evidence type="ECO:0000313" key="2">
    <source>
        <dbReference type="EMBL" id="KAG7168566.1"/>
    </source>
</evidence>
<evidence type="ECO:0000256" key="1">
    <source>
        <dbReference type="SAM" id="MobiDB-lite"/>
    </source>
</evidence>
<evidence type="ECO:0000313" key="3">
    <source>
        <dbReference type="Proteomes" id="UP000747542"/>
    </source>
</evidence>
<feature type="compositionally biased region" description="Polar residues" evidence="1">
    <location>
        <begin position="413"/>
        <end position="429"/>
    </location>
</feature>
<organism evidence="2 3">
    <name type="scientific">Homarus americanus</name>
    <name type="common">American lobster</name>
    <dbReference type="NCBI Taxonomy" id="6706"/>
    <lineage>
        <taxon>Eukaryota</taxon>
        <taxon>Metazoa</taxon>
        <taxon>Ecdysozoa</taxon>
        <taxon>Arthropoda</taxon>
        <taxon>Crustacea</taxon>
        <taxon>Multicrustacea</taxon>
        <taxon>Malacostraca</taxon>
        <taxon>Eumalacostraca</taxon>
        <taxon>Eucarida</taxon>
        <taxon>Decapoda</taxon>
        <taxon>Pleocyemata</taxon>
        <taxon>Astacidea</taxon>
        <taxon>Nephropoidea</taxon>
        <taxon>Nephropidae</taxon>
        <taxon>Homarus</taxon>
    </lineage>
</organism>
<accession>A0A8J5K6B1</accession>
<gene>
    <name evidence="2" type="ORF">Hamer_G002655</name>
</gene>
<reference evidence="2" key="1">
    <citation type="journal article" date="2021" name="Sci. Adv.">
        <title>The American lobster genome reveals insights on longevity, neural, and immune adaptations.</title>
        <authorList>
            <person name="Polinski J.M."/>
            <person name="Zimin A.V."/>
            <person name="Clark K.F."/>
            <person name="Kohn A.B."/>
            <person name="Sadowski N."/>
            <person name="Timp W."/>
            <person name="Ptitsyn A."/>
            <person name="Khanna P."/>
            <person name="Romanova D.Y."/>
            <person name="Williams P."/>
            <person name="Greenwood S.J."/>
            <person name="Moroz L.L."/>
            <person name="Walt D.R."/>
            <person name="Bodnar A.G."/>
        </authorList>
    </citation>
    <scope>NUCLEOTIDE SEQUENCE</scope>
    <source>
        <strain evidence="2">GMGI-L3</strain>
    </source>
</reference>
<dbReference type="EMBL" id="JAHLQT010020073">
    <property type="protein sequence ID" value="KAG7168566.1"/>
    <property type="molecule type" value="Genomic_DNA"/>
</dbReference>
<dbReference type="AlphaFoldDB" id="A0A8J5K6B1"/>